<dbReference type="EMBL" id="LXEY01000022">
    <property type="protein sequence ID" value="OAV59549.1"/>
    <property type="molecule type" value="Genomic_DNA"/>
</dbReference>
<name>A0A1B7LWZ2_9MICC</name>
<keyword evidence="2" id="KW-1185">Reference proteome</keyword>
<evidence type="ECO:0000313" key="2">
    <source>
        <dbReference type="Proteomes" id="UP000078292"/>
    </source>
</evidence>
<sequence length="104" mass="11571">MAPDKKIPPAPTPGEFQEKATSTIYSTSSLAQGRARSQLFAEQLEGIYLVIAEIKTTADEQRFRRRFYANLPSAQLAVDRARMNGREAHLFIGQISIVGGDHHE</sequence>
<dbReference type="STRING" id="1837282.A6F49_17105"/>
<comment type="caution">
    <text evidence="1">The sequence shown here is derived from an EMBL/GenBank/DDBJ whole genome shotgun (WGS) entry which is preliminary data.</text>
</comment>
<evidence type="ECO:0000313" key="1">
    <source>
        <dbReference type="EMBL" id="OAV59549.1"/>
    </source>
</evidence>
<proteinExistence type="predicted"/>
<accession>A0A1B7LWZ2</accession>
<organism evidence="1 2">
    <name type="scientific">Enteractinococcus helveticum</name>
    <dbReference type="NCBI Taxonomy" id="1837282"/>
    <lineage>
        <taxon>Bacteria</taxon>
        <taxon>Bacillati</taxon>
        <taxon>Actinomycetota</taxon>
        <taxon>Actinomycetes</taxon>
        <taxon>Micrococcales</taxon>
        <taxon>Micrococcaceae</taxon>
    </lineage>
</organism>
<reference evidence="1 2" key="1">
    <citation type="submission" date="2016-04" db="EMBL/GenBank/DDBJ databases">
        <title>First whole genome shotgun sequence of the bacterium Enteractinococcus sp. strain UASWS1574.</title>
        <authorList>
            <person name="Crovadore J."/>
            <person name="Chablais R."/>
            <person name="Lefort F."/>
        </authorList>
    </citation>
    <scope>NUCLEOTIDE SEQUENCE [LARGE SCALE GENOMIC DNA]</scope>
    <source>
        <strain evidence="1 2">UASWS1574</strain>
    </source>
</reference>
<dbReference type="Proteomes" id="UP000078292">
    <property type="component" value="Unassembled WGS sequence"/>
</dbReference>
<gene>
    <name evidence="1" type="ORF">A6F49_17105</name>
</gene>
<protein>
    <submittedName>
        <fullName evidence="1">Uncharacterized protein</fullName>
    </submittedName>
</protein>
<dbReference type="AlphaFoldDB" id="A0A1B7LWZ2"/>